<dbReference type="Gene3D" id="3.30.560.10">
    <property type="entry name" value="Glucose Oxidase, domain 3"/>
    <property type="match status" value="1"/>
</dbReference>
<evidence type="ECO:0000256" key="2">
    <source>
        <dbReference type="ARBA" id="ARBA00010790"/>
    </source>
</evidence>
<reference evidence="10" key="1">
    <citation type="submission" date="2020-11" db="EMBL/GenBank/DDBJ databases">
        <authorList>
            <consortium name="DOE Joint Genome Institute"/>
            <person name="Ahrendt S."/>
            <person name="Riley R."/>
            <person name="Andreopoulos W."/>
            <person name="Labutti K."/>
            <person name="Pangilinan J."/>
            <person name="Ruiz-Duenas F.J."/>
            <person name="Barrasa J.M."/>
            <person name="Sanchez-Garcia M."/>
            <person name="Camarero S."/>
            <person name="Miyauchi S."/>
            <person name="Serrano A."/>
            <person name="Linde D."/>
            <person name="Babiker R."/>
            <person name="Drula E."/>
            <person name="Ayuso-Fernandez I."/>
            <person name="Pacheco R."/>
            <person name="Padilla G."/>
            <person name="Ferreira P."/>
            <person name="Barriuso J."/>
            <person name="Kellner H."/>
            <person name="Castanera R."/>
            <person name="Alfaro M."/>
            <person name="Ramirez L."/>
            <person name="Pisabarro A.G."/>
            <person name="Kuo A."/>
            <person name="Tritt A."/>
            <person name="Lipzen A."/>
            <person name="He G."/>
            <person name="Yan M."/>
            <person name="Ng V."/>
            <person name="Cullen D."/>
            <person name="Martin F."/>
            <person name="Rosso M.-N."/>
            <person name="Henrissat B."/>
            <person name="Hibbett D."/>
            <person name="Martinez A.T."/>
            <person name="Grigoriev I.V."/>
        </authorList>
    </citation>
    <scope>NUCLEOTIDE SEQUENCE</scope>
    <source>
        <strain evidence="10">MF-IS2</strain>
    </source>
</reference>
<evidence type="ECO:0000256" key="1">
    <source>
        <dbReference type="ARBA" id="ARBA00001974"/>
    </source>
</evidence>
<accession>A0A9P5X395</accession>
<feature type="chain" id="PRO_5040151173" description="Glucose-methanol-choline oxidoreductase N-terminal domain-containing protein" evidence="9">
    <location>
        <begin position="21"/>
        <end position="122"/>
    </location>
</feature>
<evidence type="ECO:0000256" key="5">
    <source>
        <dbReference type="ARBA" id="ARBA00022729"/>
    </source>
</evidence>
<dbReference type="InterPro" id="IPR036188">
    <property type="entry name" value="FAD/NAD-bd_sf"/>
</dbReference>
<keyword evidence="8" id="KW-0325">Glycoprotein</keyword>
<evidence type="ECO:0008006" key="12">
    <source>
        <dbReference type="Google" id="ProtNLM"/>
    </source>
</evidence>
<organism evidence="10 11">
    <name type="scientific">Macrolepiota fuliginosa MF-IS2</name>
    <dbReference type="NCBI Taxonomy" id="1400762"/>
    <lineage>
        <taxon>Eukaryota</taxon>
        <taxon>Fungi</taxon>
        <taxon>Dikarya</taxon>
        <taxon>Basidiomycota</taxon>
        <taxon>Agaricomycotina</taxon>
        <taxon>Agaricomycetes</taxon>
        <taxon>Agaricomycetidae</taxon>
        <taxon>Agaricales</taxon>
        <taxon>Agaricineae</taxon>
        <taxon>Agaricaceae</taxon>
        <taxon>Macrolepiota</taxon>
    </lineage>
</organism>
<dbReference type="InterPro" id="IPR012132">
    <property type="entry name" value="GMC_OxRdtase"/>
</dbReference>
<name>A0A9P5X395_9AGAR</name>
<evidence type="ECO:0000256" key="6">
    <source>
        <dbReference type="ARBA" id="ARBA00022827"/>
    </source>
</evidence>
<dbReference type="AlphaFoldDB" id="A0A9P5X395"/>
<keyword evidence="7" id="KW-0560">Oxidoreductase</keyword>
<feature type="signal peptide" evidence="9">
    <location>
        <begin position="1"/>
        <end position="20"/>
    </location>
</feature>
<gene>
    <name evidence="10" type="ORF">P691DRAFT_679249</name>
</gene>
<evidence type="ECO:0000256" key="9">
    <source>
        <dbReference type="SAM" id="SignalP"/>
    </source>
</evidence>
<proteinExistence type="inferred from homology"/>
<comment type="subunit">
    <text evidence="3">Monomer.</text>
</comment>
<keyword evidence="4" id="KW-0285">Flavoprotein</keyword>
<evidence type="ECO:0000256" key="8">
    <source>
        <dbReference type="ARBA" id="ARBA00023180"/>
    </source>
</evidence>
<comment type="caution">
    <text evidence="10">The sequence shown here is derived from an EMBL/GenBank/DDBJ whole genome shotgun (WGS) entry which is preliminary data.</text>
</comment>
<dbReference type="SUPFAM" id="SSF51905">
    <property type="entry name" value="FAD/NAD(P)-binding domain"/>
    <property type="match status" value="1"/>
</dbReference>
<dbReference type="EMBL" id="MU151455">
    <property type="protein sequence ID" value="KAF9443597.1"/>
    <property type="molecule type" value="Genomic_DNA"/>
</dbReference>
<keyword evidence="11" id="KW-1185">Reference proteome</keyword>
<dbReference type="Gene3D" id="3.50.50.60">
    <property type="entry name" value="FAD/NAD(P)-binding domain"/>
    <property type="match status" value="1"/>
</dbReference>
<dbReference type="PANTHER" id="PTHR11552">
    <property type="entry name" value="GLUCOSE-METHANOL-CHOLINE GMC OXIDOREDUCTASE"/>
    <property type="match status" value="1"/>
</dbReference>
<evidence type="ECO:0000256" key="3">
    <source>
        <dbReference type="ARBA" id="ARBA00011245"/>
    </source>
</evidence>
<dbReference type="GO" id="GO:0016491">
    <property type="term" value="F:oxidoreductase activity"/>
    <property type="evidence" value="ECO:0007669"/>
    <property type="project" value="UniProtKB-KW"/>
</dbReference>
<comment type="similarity">
    <text evidence="2">Belongs to the GMC oxidoreductase family.</text>
</comment>
<protein>
    <recommendedName>
        <fullName evidence="12">Glucose-methanol-choline oxidoreductase N-terminal domain-containing protein</fullName>
    </recommendedName>
</protein>
<keyword evidence="5 9" id="KW-0732">Signal</keyword>
<evidence type="ECO:0000256" key="7">
    <source>
        <dbReference type="ARBA" id="ARBA00023002"/>
    </source>
</evidence>
<evidence type="ECO:0000313" key="11">
    <source>
        <dbReference type="Proteomes" id="UP000807342"/>
    </source>
</evidence>
<dbReference type="Pfam" id="PF13450">
    <property type="entry name" value="NAD_binding_8"/>
    <property type="match status" value="1"/>
</dbReference>
<dbReference type="OrthoDB" id="269227at2759"/>
<evidence type="ECO:0000256" key="4">
    <source>
        <dbReference type="ARBA" id="ARBA00022630"/>
    </source>
</evidence>
<comment type="cofactor">
    <cofactor evidence="1">
        <name>FAD</name>
        <dbReference type="ChEBI" id="CHEBI:57692"/>
    </cofactor>
</comment>
<keyword evidence="6" id="KW-0274">FAD</keyword>
<sequence length="122" mass="12906">MWGNVLFLVASTLLIPRVSCAVYDYVIVGGGNGGLVVASRLSEDPNVNVLVLEAGSEAEDLPEVFIPGFIGKGQSFKSLTWAYQTLPQKNLDNRTLVVDAGKALGGSTISELTVPPLISRDS</sequence>
<evidence type="ECO:0000313" key="10">
    <source>
        <dbReference type="EMBL" id="KAF9443597.1"/>
    </source>
</evidence>
<dbReference type="Proteomes" id="UP000807342">
    <property type="component" value="Unassembled WGS sequence"/>
</dbReference>
<dbReference type="PANTHER" id="PTHR11552:SF201">
    <property type="entry name" value="GLUCOSE-METHANOL-CHOLINE OXIDOREDUCTASE N-TERMINAL DOMAIN-CONTAINING PROTEIN"/>
    <property type="match status" value="1"/>
</dbReference>
<dbReference type="GO" id="GO:0050660">
    <property type="term" value="F:flavin adenine dinucleotide binding"/>
    <property type="evidence" value="ECO:0007669"/>
    <property type="project" value="InterPro"/>
</dbReference>